<dbReference type="EMBL" id="JAUFPN010000153">
    <property type="protein sequence ID" value="MDN3565827.1"/>
    <property type="molecule type" value="Genomic_DNA"/>
</dbReference>
<comment type="similarity">
    <text evidence="1">Belongs to the short-chain dehydrogenases/reductases (SDR) family.</text>
</comment>
<dbReference type="Proteomes" id="UP001529369">
    <property type="component" value="Unassembled WGS sequence"/>
</dbReference>
<accession>A0ABT8A7U7</accession>
<dbReference type="PRINTS" id="PR00081">
    <property type="entry name" value="GDHRDH"/>
</dbReference>
<reference evidence="4" key="1">
    <citation type="journal article" date="2019" name="Int. J. Syst. Evol. Microbiol.">
        <title>The Global Catalogue of Microorganisms (GCM) 10K type strain sequencing project: providing services to taxonomists for standard genome sequencing and annotation.</title>
        <authorList>
            <consortium name="The Broad Institute Genomics Platform"/>
            <consortium name="The Broad Institute Genome Sequencing Center for Infectious Disease"/>
            <person name="Wu L."/>
            <person name="Ma J."/>
        </authorList>
    </citation>
    <scope>NUCLEOTIDE SEQUENCE [LARGE SCALE GENOMIC DNA]</scope>
    <source>
        <strain evidence="4">CECT 7131</strain>
    </source>
</reference>
<comment type="caution">
    <text evidence="3">The sequence shown here is derived from an EMBL/GenBank/DDBJ whole genome shotgun (WGS) entry which is preliminary data.</text>
</comment>
<dbReference type="InterPro" id="IPR036291">
    <property type="entry name" value="NAD(P)-bd_dom_sf"/>
</dbReference>
<evidence type="ECO:0000313" key="4">
    <source>
        <dbReference type="Proteomes" id="UP001529369"/>
    </source>
</evidence>
<organism evidence="3 4">
    <name type="scientific">Paeniroseomonas aquatica</name>
    <dbReference type="NCBI Taxonomy" id="373043"/>
    <lineage>
        <taxon>Bacteria</taxon>
        <taxon>Pseudomonadati</taxon>
        <taxon>Pseudomonadota</taxon>
        <taxon>Alphaproteobacteria</taxon>
        <taxon>Acetobacterales</taxon>
        <taxon>Acetobacteraceae</taxon>
        <taxon>Paeniroseomonas</taxon>
    </lineage>
</organism>
<dbReference type="PANTHER" id="PTHR43669">
    <property type="entry name" value="5-KETO-D-GLUCONATE 5-REDUCTASE"/>
    <property type="match status" value="1"/>
</dbReference>
<proteinExistence type="inferred from homology"/>
<dbReference type="CDD" id="cd05233">
    <property type="entry name" value="SDR_c"/>
    <property type="match status" value="1"/>
</dbReference>
<evidence type="ECO:0000256" key="2">
    <source>
        <dbReference type="ARBA" id="ARBA00023002"/>
    </source>
</evidence>
<dbReference type="InterPro" id="IPR002347">
    <property type="entry name" value="SDR_fam"/>
</dbReference>
<evidence type="ECO:0000313" key="3">
    <source>
        <dbReference type="EMBL" id="MDN3565827.1"/>
    </source>
</evidence>
<gene>
    <name evidence="3" type="ORF">QWZ14_15770</name>
</gene>
<sequence length="248" mass="25874">MSSETWLILGASSAVARAFAREAAAHGAALLLAGRDMPDLECQAADLTIRHQVAAVPLRFDAGDLASHAGFVARCLSQAGGGFLNVFLAFGVMPDQADADADPTVAASMVTANFTGAASILAALAPALEAQGGGRVVALGSVAGDRGRKRNFLYGATKAALRTYLQGYAARLAKAGVRVLCIKAGPVDTAMTWPLPGLPFMVSPSAFASTAWRRARRGSGSTYLPSIWWPVMSIIRLLPTSIFNRLDI</sequence>
<dbReference type="Pfam" id="PF00106">
    <property type="entry name" value="adh_short"/>
    <property type="match status" value="1"/>
</dbReference>
<keyword evidence="4" id="KW-1185">Reference proteome</keyword>
<keyword evidence="2" id="KW-0560">Oxidoreductase</keyword>
<dbReference type="PROSITE" id="PS00061">
    <property type="entry name" value="ADH_SHORT"/>
    <property type="match status" value="1"/>
</dbReference>
<dbReference type="RefSeq" id="WP_290317695.1">
    <property type="nucleotide sequence ID" value="NZ_JAUFPN010000153.1"/>
</dbReference>
<name>A0ABT8A7U7_9PROT</name>
<protein>
    <submittedName>
        <fullName evidence="3">SDR family NAD(P)-dependent oxidoreductase</fullName>
    </submittedName>
</protein>
<dbReference type="Gene3D" id="3.40.50.720">
    <property type="entry name" value="NAD(P)-binding Rossmann-like Domain"/>
    <property type="match status" value="1"/>
</dbReference>
<dbReference type="SUPFAM" id="SSF51735">
    <property type="entry name" value="NAD(P)-binding Rossmann-fold domains"/>
    <property type="match status" value="1"/>
</dbReference>
<dbReference type="PANTHER" id="PTHR43669:SF6">
    <property type="entry name" value="DECAPRENYLPHOSPHORYL-2-KETO-BETA-D-ERYTHRO-PENTOSE REDUCTASE"/>
    <property type="match status" value="1"/>
</dbReference>
<dbReference type="InterPro" id="IPR020904">
    <property type="entry name" value="Sc_DH/Rdtase_CS"/>
</dbReference>
<evidence type="ECO:0000256" key="1">
    <source>
        <dbReference type="ARBA" id="ARBA00006484"/>
    </source>
</evidence>